<dbReference type="Pfam" id="PF13727">
    <property type="entry name" value="CoA_binding_3"/>
    <property type="match status" value="1"/>
</dbReference>
<keyword evidence="2" id="KW-0812">Transmembrane</keyword>
<protein>
    <recommendedName>
        <fullName evidence="3">Polysaccharide biosynthesis protein CapD-like domain-containing protein</fullName>
    </recommendedName>
</protein>
<dbReference type="InterPro" id="IPR036291">
    <property type="entry name" value="NAD(P)-bd_dom_sf"/>
</dbReference>
<feature type="transmembrane region" description="Helical" evidence="2">
    <location>
        <begin position="47"/>
        <end position="65"/>
    </location>
</feature>
<evidence type="ECO:0000313" key="5">
    <source>
        <dbReference type="Proteomes" id="UP000179281"/>
    </source>
</evidence>
<dbReference type="Gene3D" id="3.40.50.720">
    <property type="entry name" value="NAD(P)-binding Rossmann-like Domain"/>
    <property type="match status" value="2"/>
</dbReference>
<dbReference type="Pfam" id="PF02719">
    <property type="entry name" value="Polysacc_synt_2"/>
    <property type="match status" value="1"/>
</dbReference>
<proteinExistence type="inferred from homology"/>
<dbReference type="InterPro" id="IPR003869">
    <property type="entry name" value="Polysac_CapD-like"/>
</dbReference>
<feature type="domain" description="Polysaccharide biosynthesis protein CapD-like" evidence="3">
    <location>
        <begin position="289"/>
        <end position="571"/>
    </location>
</feature>
<dbReference type="InterPro" id="IPR051203">
    <property type="entry name" value="Polysaccharide_Synthase-Rel"/>
</dbReference>
<reference evidence="4 5" key="1">
    <citation type="journal article" date="2016" name="Nat. Commun.">
        <title>Thousands of microbial genomes shed light on interconnected biogeochemical processes in an aquifer system.</title>
        <authorList>
            <person name="Anantharaman K."/>
            <person name="Brown C.T."/>
            <person name="Hug L.A."/>
            <person name="Sharon I."/>
            <person name="Castelle C.J."/>
            <person name="Probst A.J."/>
            <person name="Thomas B.C."/>
            <person name="Singh A."/>
            <person name="Wilkins M.J."/>
            <person name="Karaoz U."/>
            <person name="Brodie E.L."/>
            <person name="Williams K.H."/>
            <person name="Hubbard S.S."/>
            <person name="Banfield J.F."/>
        </authorList>
    </citation>
    <scope>NUCLEOTIDE SEQUENCE [LARGE SCALE GENOMIC DNA]</scope>
</reference>
<evidence type="ECO:0000259" key="3">
    <source>
        <dbReference type="Pfam" id="PF02719"/>
    </source>
</evidence>
<accession>A0A1G2CLI8</accession>
<name>A0A1G2CLI8_9BACT</name>
<evidence type="ECO:0000256" key="2">
    <source>
        <dbReference type="SAM" id="Phobius"/>
    </source>
</evidence>
<dbReference type="AlphaFoldDB" id="A0A1G2CLI8"/>
<keyword evidence="2" id="KW-1133">Transmembrane helix</keyword>
<evidence type="ECO:0000313" key="4">
    <source>
        <dbReference type="EMBL" id="OGZ02219.1"/>
    </source>
</evidence>
<feature type="transmembrane region" description="Helical" evidence="2">
    <location>
        <begin position="86"/>
        <end position="107"/>
    </location>
</feature>
<dbReference type="PANTHER" id="PTHR43318">
    <property type="entry name" value="UDP-N-ACETYLGLUCOSAMINE 4,6-DEHYDRATASE"/>
    <property type="match status" value="1"/>
</dbReference>
<organism evidence="4 5">
    <name type="scientific">Candidatus Liptonbacteria bacterium RIFCSPLOWO2_12_FULL_60_15</name>
    <dbReference type="NCBI Taxonomy" id="1798653"/>
    <lineage>
        <taxon>Bacteria</taxon>
        <taxon>Candidatus Liptoniibacteriota</taxon>
    </lineage>
</organism>
<feature type="transmembrane region" description="Helical" evidence="2">
    <location>
        <begin position="12"/>
        <end position="35"/>
    </location>
</feature>
<dbReference type="STRING" id="1798653.A3G64_02765"/>
<dbReference type="CDD" id="cd05237">
    <property type="entry name" value="UDP_invert_4-6DH_SDR_e"/>
    <property type="match status" value="1"/>
</dbReference>
<dbReference type="EMBL" id="MHLD01000026">
    <property type="protein sequence ID" value="OGZ02219.1"/>
    <property type="molecule type" value="Genomic_DNA"/>
</dbReference>
<dbReference type="Proteomes" id="UP000179281">
    <property type="component" value="Unassembled WGS sequence"/>
</dbReference>
<gene>
    <name evidence="4" type="ORF">A3G64_02765</name>
</gene>
<comment type="caution">
    <text evidence="4">The sequence shown here is derived from an EMBL/GenBank/DDBJ whole genome shotgun (WGS) entry which is preliminary data.</text>
</comment>
<evidence type="ECO:0000256" key="1">
    <source>
        <dbReference type="ARBA" id="ARBA00007430"/>
    </source>
</evidence>
<dbReference type="SUPFAM" id="SSF51735">
    <property type="entry name" value="NAD(P)-binding Rossmann-fold domains"/>
    <property type="match status" value="2"/>
</dbReference>
<sequence length="614" mass="68074">MPLLERLRVRKNILFGIADAVLAAAALVVAFLLRFDGTLPAEYAARLPYYLLLYAGLTLFFLNYERMYSFTWSFVGLKELTRLFRALTYASGIFGLLVLLDTIGFFAGFPRSVILLSYLVSILLIGLLRIAKRFWLEFAHGAIPHGEPTLVVGAGRQGEHLIRHLLGTPGLYRIVGIVDEKSANQGLLIHGVPVLGSVRDLPRLVHDHDVKHVIIAFERDHAKLIRETVQIARDAGVTDVKIVPEYSELLGQKLSFRDLKEVSVEDLLGRDPARIDTEEIKQFLHGRMVLVTGAAGSIGSELCRQISQFLPAKLVMLDFNESGIFDLEHELRRSFPNAELVSVVASITDQPKMEAIMAAYQPEVVFHAAAYKHVPLMEEYPEEAARANILGTSYVALAAQKANVKKFVFISTDKAVKPLSVMGKTKRAAEIVVKSLNAEGNTRFVAVRFGNVLGSRGSVVPLFEEQIRHGGPVTVTHPDMTRYFMTIPEAALLVMEAGAIGTGGEIFILDMGKPVKILDLAHELIRLSGYKPDEEIPIVITGIRPGEKIFEELLTAEEGSSATKWEKIFISKTDNHLNRSAVEERIRTLERLFREKAPSKEEAAGRIDTFLSGS</sequence>
<keyword evidence="2" id="KW-0472">Membrane</keyword>
<dbReference type="PANTHER" id="PTHR43318:SF1">
    <property type="entry name" value="POLYSACCHARIDE BIOSYNTHESIS PROTEIN EPSC-RELATED"/>
    <property type="match status" value="1"/>
</dbReference>
<comment type="similarity">
    <text evidence="1">Belongs to the polysaccharide synthase family.</text>
</comment>